<dbReference type="InterPro" id="IPR029058">
    <property type="entry name" value="AB_hydrolase_fold"/>
</dbReference>
<sequence length="358" mass="39807">MRSVIWGILIVFIANYSIQAKGVKSDSVTYTRGKITYGATFSLPDNSKKVPAVIFISGTGPQDRDGTMAGFKFFAELASYLNSRGIAVLRIDDRGVGKTTGIYQQATTEDFAQDVEAGLDFLKKQPQIDTQKIGLLGHSEGGAVSFIVGSRHKDIAFLVSMAGLATKGIDALRKQNAALVATAKIPDHDKKRYNEINELMFQTVYDNVEKDSLGLAKAMQETYDTWKKKDDEYVKSLDIKFDHFRFPIYSYTMQATGAWYRYHITFDPAKFIPKVKAPILALNGDKDLFVTCQDNLSNIEKLAKEGGNKDVTTVVVPDVNHLFLTCQECTPAEYSKLKKAFPPQVLTTVGDWIVNHTK</sequence>
<dbReference type="Pfam" id="PF12146">
    <property type="entry name" value="Hydrolase_4"/>
    <property type="match status" value="1"/>
</dbReference>
<dbReference type="EMBL" id="JASHIF010000010">
    <property type="protein sequence ID" value="MDI9860330.1"/>
    <property type="molecule type" value="Genomic_DNA"/>
</dbReference>
<dbReference type="GO" id="GO:0016787">
    <property type="term" value="F:hydrolase activity"/>
    <property type="evidence" value="ECO:0007669"/>
    <property type="project" value="UniProtKB-KW"/>
</dbReference>
<dbReference type="RefSeq" id="WP_283345068.1">
    <property type="nucleotide sequence ID" value="NZ_JASHIF010000010.1"/>
</dbReference>
<reference evidence="2 3" key="1">
    <citation type="submission" date="2023-05" db="EMBL/GenBank/DDBJ databases">
        <title>Novel species of genus Flectobacillus isolated from stream in China.</title>
        <authorList>
            <person name="Lu H."/>
        </authorList>
    </citation>
    <scope>NUCLEOTIDE SEQUENCE [LARGE SCALE GENOMIC DNA]</scope>
    <source>
        <strain evidence="2 3">KCTC 42575</strain>
    </source>
</reference>
<keyword evidence="3" id="KW-1185">Reference proteome</keyword>
<evidence type="ECO:0000313" key="3">
    <source>
        <dbReference type="Proteomes" id="UP001236507"/>
    </source>
</evidence>
<evidence type="ECO:0000259" key="1">
    <source>
        <dbReference type="Pfam" id="PF12146"/>
    </source>
</evidence>
<dbReference type="SUPFAM" id="SSF53474">
    <property type="entry name" value="alpha/beta-Hydrolases"/>
    <property type="match status" value="1"/>
</dbReference>
<dbReference type="Gene3D" id="3.40.50.1820">
    <property type="entry name" value="alpha/beta hydrolase"/>
    <property type="match status" value="1"/>
</dbReference>
<organism evidence="2 3">
    <name type="scientific">Flectobacillus roseus</name>
    <dbReference type="NCBI Taxonomy" id="502259"/>
    <lineage>
        <taxon>Bacteria</taxon>
        <taxon>Pseudomonadati</taxon>
        <taxon>Bacteroidota</taxon>
        <taxon>Cytophagia</taxon>
        <taxon>Cytophagales</taxon>
        <taxon>Flectobacillaceae</taxon>
        <taxon>Flectobacillus</taxon>
    </lineage>
</organism>
<dbReference type="PANTHER" id="PTHR43265:SF1">
    <property type="entry name" value="ESTERASE ESTD"/>
    <property type="match status" value="1"/>
</dbReference>
<accession>A0ABT6Y9T9</accession>
<dbReference type="InterPro" id="IPR053145">
    <property type="entry name" value="AB_hydrolase_Est10"/>
</dbReference>
<feature type="domain" description="Serine aminopeptidase S33" evidence="1">
    <location>
        <begin position="72"/>
        <end position="166"/>
    </location>
</feature>
<name>A0ABT6Y9T9_9BACT</name>
<dbReference type="InterPro" id="IPR022742">
    <property type="entry name" value="Hydrolase_4"/>
</dbReference>
<proteinExistence type="predicted"/>
<protein>
    <submittedName>
        <fullName evidence="2">Alpha/beta fold hydrolase</fullName>
    </submittedName>
</protein>
<comment type="caution">
    <text evidence="2">The sequence shown here is derived from an EMBL/GenBank/DDBJ whole genome shotgun (WGS) entry which is preliminary data.</text>
</comment>
<dbReference type="Proteomes" id="UP001236507">
    <property type="component" value="Unassembled WGS sequence"/>
</dbReference>
<evidence type="ECO:0000313" key="2">
    <source>
        <dbReference type="EMBL" id="MDI9860330.1"/>
    </source>
</evidence>
<keyword evidence="2" id="KW-0378">Hydrolase</keyword>
<gene>
    <name evidence="2" type="ORF">QM524_14040</name>
</gene>
<dbReference type="PANTHER" id="PTHR43265">
    <property type="entry name" value="ESTERASE ESTD"/>
    <property type="match status" value="1"/>
</dbReference>